<dbReference type="GO" id="GO:0015562">
    <property type="term" value="F:efflux transmembrane transporter activity"/>
    <property type="evidence" value="ECO:0007669"/>
    <property type="project" value="TreeGrafter"/>
</dbReference>
<dbReference type="Gene3D" id="2.40.50.100">
    <property type="match status" value="1"/>
</dbReference>
<evidence type="ECO:0000259" key="5">
    <source>
        <dbReference type="Pfam" id="PF25989"/>
    </source>
</evidence>
<feature type="domain" description="Multidrug resistance protein MdtA-like barrel-sandwich hybrid" evidence="4">
    <location>
        <begin position="68"/>
        <end position="203"/>
    </location>
</feature>
<feature type="signal peptide" evidence="3">
    <location>
        <begin position="1"/>
        <end position="34"/>
    </location>
</feature>
<dbReference type="InterPro" id="IPR058637">
    <property type="entry name" value="YknX-like_C"/>
</dbReference>
<dbReference type="Pfam" id="PF25989">
    <property type="entry name" value="YknX_C"/>
    <property type="match status" value="1"/>
</dbReference>
<keyword evidence="7" id="KW-1185">Reference proteome</keyword>
<dbReference type="GO" id="GO:1990281">
    <property type="term" value="C:efflux pump complex"/>
    <property type="evidence" value="ECO:0007669"/>
    <property type="project" value="TreeGrafter"/>
</dbReference>
<dbReference type="Pfam" id="PF25917">
    <property type="entry name" value="BSH_RND"/>
    <property type="match status" value="1"/>
</dbReference>
<keyword evidence="2" id="KW-0175">Coiled coil</keyword>
<dbReference type="InterPro" id="IPR058625">
    <property type="entry name" value="MdtA-like_BSH"/>
</dbReference>
<dbReference type="PANTHER" id="PTHR30469:SF38">
    <property type="entry name" value="HLYD FAMILY SECRETION PROTEIN"/>
    <property type="match status" value="1"/>
</dbReference>
<proteinExistence type="inferred from homology"/>
<evidence type="ECO:0000313" key="6">
    <source>
        <dbReference type="EMBL" id="MBB5189017.1"/>
    </source>
</evidence>
<dbReference type="PANTHER" id="PTHR30469">
    <property type="entry name" value="MULTIDRUG RESISTANCE PROTEIN MDTA"/>
    <property type="match status" value="1"/>
</dbReference>
<dbReference type="Gene3D" id="2.40.420.20">
    <property type="match status" value="1"/>
</dbReference>
<evidence type="ECO:0000256" key="2">
    <source>
        <dbReference type="SAM" id="Coils"/>
    </source>
</evidence>
<evidence type="ECO:0000259" key="4">
    <source>
        <dbReference type="Pfam" id="PF25917"/>
    </source>
</evidence>
<accession>A0A840R809</accession>
<reference evidence="6 7" key="1">
    <citation type="submission" date="2020-08" db="EMBL/GenBank/DDBJ databases">
        <title>Genomic Encyclopedia of Type Strains, Phase IV (KMG-IV): sequencing the most valuable type-strain genomes for metagenomic binning, comparative biology and taxonomic classification.</title>
        <authorList>
            <person name="Goeker M."/>
        </authorList>
    </citation>
    <scope>NUCLEOTIDE SEQUENCE [LARGE SCALE GENOMIC DNA]</scope>
    <source>
        <strain evidence="6 7">DSM 25701</strain>
    </source>
</reference>
<feature type="domain" description="YknX-like C-terminal permuted SH3-like" evidence="5">
    <location>
        <begin position="290"/>
        <end position="358"/>
    </location>
</feature>
<dbReference type="NCBIfam" id="TIGR01730">
    <property type="entry name" value="RND_mfp"/>
    <property type="match status" value="1"/>
</dbReference>
<gene>
    <name evidence="6" type="ORF">HNQ57_003316</name>
</gene>
<dbReference type="AlphaFoldDB" id="A0A840R809"/>
<dbReference type="SUPFAM" id="SSF111369">
    <property type="entry name" value="HlyD-like secretion proteins"/>
    <property type="match status" value="1"/>
</dbReference>
<keyword evidence="3" id="KW-0732">Signal</keyword>
<protein>
    <submittedName>
        <fullName evidence="6">RND family efflux transporter MFP subunit</fullName>
    </submittedName>
</protein>
<feature type="coiled-coil region" evidence="2">
    <location>
        <begin position="106"/>
        <end position="164"/>
    </location>
</feature>
<evidence type="ECO:0000256" key="3">
    <source>
        <dbReference type="SAM" id="SignalP"/>
    </source>
</evidence>
<dbReference type="Gene3D" id="1.10.287.470">
    <property type="entry name" value="Helix hairpin bin"/>
    <property type="match status" value="1"/>
</dbReference>
<organism evidence="6 7">
    <name type="scientific">Zhongshania antarctica</name>
    <dbReference type="NCBI Taxonomy" id="641702"/>
    <lineage>
        <taxon>Bacteria</taxon>
        <taxon>Pseudomonadati</taxon>
        <taxon>Pseudomonadota</taxon>
        <taxon>Gammaproteobacteria</taxon>
        <taxon>Cellvibrionales</taxon>
        <taxon>Spongiibacteraceae</taxon>
        <taxon>Zhongshania</taxon>
    </lineage>
</organism>
<dbReference type="RefSeq" id="WP_184464766.1">
    <property type="nucleotide sequence ID" value="NZ_JACHHW010000012.1"/>
</dbReference>
<comment type="caution">
    <text evidence="6">The sequence shown here is derived from an EMBL/GenBank/DDBJ whole genome shotgun (WGS) entry which is preliminary data.</text>
</comment>
<evidence type="ECO:0000313" key="7">
    <source>
        <dbReference type="Proteomes" id="UP000536640"/>
    </source>
</evidence>
<dbReference type="Proteomes" id="UP000536640">
    <property type="component" value="Unassembled WGS sequence"/>
</dbReference>
<dbReference type="InterPro" id="IPR006143">
    <property type="entry name" value="RND_pump_MFP"/>
</dbReference>
<sequence>MPYSRRARIQTRSQKLLYCALLSASLCSFSSVIAAEKSTAVSVTMPERQTLRQTAKALGVIETEDSPSIAAEISGRIVKITVDEGAKVTRGDVMVELDNRQQQLELASSEAQLRRFQVLADNQERKYGRLQALARSQSVSNETLQDAAAQLRTYETEVDIATQQLALSRLQLTRTKILSPLDAQVSARHRSVGDYVNPGTTLLDLVATDRLRARLYLPERHAALVKQGQPVELFSPASQQRIQGTVIGTNPTVAGASRVVAVLVGFSNSAGWMPGASVDATIVLDERSNVLVVPKLSIASRHGAQVVFVEEGGVAEERQIDTGWQEGQWVQVLSGLDEEDRVIVDGTYQISDKSTVTVVAEQAP</sequence>
<name>A0A840R809_9GAMM</name>
<evidence type="ECO:0000256" key="1">
    <source>
        <dbReference type="ARBA" id="ARBA00009477"/>
    </source>
</evidence>
<dbReference type="Gene3D" id="2.40.30.170">
    <property type="match status" value="1"/>
</dbReference>
<feature type="chain" id="PRO_5032508110" evidence="3">
    <location>
        <begin position="35"/>
        <end position="364"/>
    </location>
</feature>
<comment type="similarity">
    <text evidence="1">Belongs to the membrane fusion protein (MFP) (TC 8.A.1) family.</text>
</comment>
<dbReference type="EMBL" id="JACHHW010000012">
    <property type="protein sequence ID" value="MBB5189017.1"/>
    <property type="molecule type" value="Genomic_DNA"/>
</dbReference>